<dbReference type="EMBL" id="AOIL01000049">
    <property type="protein sequence ID" value="ELY89422.1"/>
    <property type="molecule type" value="Genomic_DNA"/>
</dbReference>
<evidence type="ECO:0000313" key="2">
    <source>
        <dbReference type="Proteomes" id="UP000011648"/>
    </source>
</evidence>
<organism evidence="1 2">
    <name type="scientific">Natrialba taiwanensis DSM 12281</name>
    <dbReference type="NCBI Taxonomy" id="1230458"/>
    <lineage>
        <taxon>Archaea</taxon>
        <taxon>Methanobacteriati</taxon>
        <taxon>Methanobacteriota</taxon>
        <taxon>Stenosarchaea group</taxon>
        <taxon>Halobacteria</taxon>
        <taxon>Halobacteriales</taxon>
        <taxon>Natrialbaceae</taxon>
        <taxon>Natrialba</taxon>
    </lineage>
</organism>
<dbReference type="Proteomes" id="UP000011648">
    <property type="component" value="Unassembled WGS sequence"/>
</dbReference>
<sequence>MLSTLTKPAVLLVVGIGLLLNPVYFASDDLTGSGTEITYTVEAIENESDAERVVEFSEQTLRCGTEQACALERQIASEGAVEYNGSVQTLYGSELDQWNPYTDAWKRYKLVTINNEFYIPTTEYWDNVTVLGHENATTMEALDHIAVPSNETTSNVRRAIETGSITLTDQRIPEFERSDPIAHDGDVYYGTRSTSNWGLSEGILLGRLSLFITGGSLIVSAWSRQGR</sequence>
<dbReference type="InterPro" id="IPR058440">
    <property type="entry name" value="DUF8127"/>
</dbReference>
<gene>
    <name evidence="1" type="ORF">C484_14045</name>
</gene>
<keyword evidence="2" id="KW-1185">Reference proteome</keyword>
<proteinExistence type="predicted"/>
<dbReference type="OrthoDB" id="198781at2157"/>
<reference evidence="1 2" key="1">
    <citation type="journal article" date="2014" name="PLoS Genet.">
        <title>Phylogenetically driven sequencing of extremely halophilic archaea reveals strategies for static and dynamic osmo-response.</title>
        <authorList>
            <person name="Becker E.A."/>
            <person name="Seitzer P.M."/>
            <person name="Tritt A."/>
            <person name="Larsen D."/>
            <person name="Krusor M."/>
            <person name="Yao A.I."/>
            <person name="Wu D."/>
            <person name="Madern D."/>
            <person name="Eisen J.A."/>
            <person name="Darling A.E."/>
            <person name="Facciotti M.T."/>
        </authorList>
    </citation>
    <scope>NUCLEOTIDE SEQUENCE [LARGE SCALE GENOMIC DNA]</scope>
    <source>
        <strain evidence="1 2">DSM 12281</strain>
    </source>
</reference>
<dbReference type="Pfam" id="PF26448">
    <property type="entry name" value="DUF8127"/>
    <property type="match status" value="1"/>
</dbReference>
<protein>
    <submittedName>
        <fullName evidence="1">Uncharacterized protein</fullName>
    </submittedName>
</protein>
<dbReference type="AlphaFoldDB" id="L9ZV13"/>
<evidence type="ECO:0000313" key="1">
    <source>
        <dbReference type="EMBL" id="ELY89422.1"/>
    </source>
</evidence>
<name>L9ZV13_9EURY</name>
<dbReference type="PATRIC" id="fig|1230458.4.peg.2835"/>
<accession>L9ZV13</accession>
<dbReference type="RefSeq" id="WP_006826497.1">
    <property type="nucleotide sequence ID" value="NZ_AOIL01000049.1"/>
</dbReference>
<comment type="caution">
    <text evidence="1">The sequence shown here is derived from an EMBL/GenBank/DDBJ whole genome shotgun (WGS) entry which is preliminary data.</text>
</comment>